<evidence type="ECO:0008006" key="3">
    <source>
        <dbReference type="Google" id="ProtNLM"/>
    </source>
</evidence>
<sequence length="402" mass="42429">MAEDPNSLPSENVDETEPKDEKRSLSEKLSHVGDRLQDAAKGTVTGMGKTLGTVGKTATGIGGAIASTALNAGKAAVSTAGTVGGAASHQAQKILEKATEGAGQAANLLVDNPLLKFVTKVTHSDWLLGIIGQVDVVKAEAAVRKLQEKYPQDSAFQISHRIMVEKALYAGGIGLASNFVPTAAAALFAVDLAATTLLQAEMVYQIAAAYGLDLKDSARKGEVLAIFGLSLGGSKALKAGLGLIEIVPVAGAAIGASTNAAMLYSLGHAACRFYEAKTNPDIPQDPDAVEQESEEYLKVAIAQQGVMDQILAHMIVASYPDRAWSDIVPELAQLDLKPESLEAIASHIQQPQPLDTLIANLDRDYAIPLLVRCTTLAERDRKVTPEEQQILDTLTQKFEINL</sequence>
<proteinExistence type="predicted"/>
<dbReference type="STRING" id="1781255.BH720_12520"/>
<reference evidence="2" key="1">
    <citation type="submission" date="2016-09" db="EMBL/GenBank/DDBJ databases">
        <title>Draft genome of thermotolerant cyanobacterium Desertifilum sp. strain IPPAS B-1220.</title>
        <authorList>
            <person name="Sinetova M.A."/>
            <person name="Bolakhan K."/>
            <person name="Zayadan B.K."/>
            <person name="Mironov K.S."/>
            <person name="Ustinova V."/>
            <person name="Kupriyanova E.V."/>
            <person name="Sidorov R.A."/>
            <person name="Skrypnik A.N."/>
            <person name="Gogoleva N.E."/>
            <person name="Gogolev Y.V."/>
            <person name="Los D.A."/>
        </authorList>
    </citation>
    <scope>NUCLEOTIDE SEQUENCE [LARGE SCALE GENOMIC DNA]</scope>
    <source>
        <strain evidence="2">IPPAS B-1220</strain>
    </source>
</reference>
<name>A0A1E5QJU5_9CYAN</name>
<gene>
    <name evidence="2" type="ORF">BH720_12520</name>
</gene>
<protein>
    <recommendedName>
        <fullName evidence="3">EcsC family protein</fullName>
    </recommendedName>
</protein>
<evidence type="ECO:0000313" key="2">
    <source>
        <dbReference type="EMBL" id="OEJ74847.1"/>
    </source>
</evidence>
<accession>A0A1E5QJU5</accession>
<dbReference type="EMBL" id="MJGC01000060">
    <property type="protein sequence ID" value="OEJ74847.1"/>
    <property type="molecule type" value="Genomic_DNA"/>
</dbReference>
<organism evidence="2">
    <name type="scientific">Desertifilum tharense IPPAS B-1220</name>
    <dbReference type="NCBI Taxonomy" id="1781255"/>
    <lineage>
        <taxon>Bacteria</taxon>
        <taxon>Bacillati</taxon>
        <taxon>Cyanobacteriota</taxon>
        <taxon>Cyanophyceae</taxon>
        <taxon>Desertifilales</taxon>
        <taxon>Desertifilaceae</taxon>
        <taxon>Desertifilum</taxon>
    </lineage>
</organism>
<feature type="compositionally biased region" description="Basic and acidic residues" evidence="1">
    <location>
        <begin position="19"/>
        <end position="38"/>
    </location>
</feature>
<dbReference type="AlphaFoldDB" id="A0A1E5QJU5"/>
<comment type="caution">
    <text evidence="2">The sequence shown here is derived from an EMBL/GenBank/DDBJ whole genome shotgun (WGS) entry which is preliminary data.</text>
</comment>
<evidence type="ECO:0000256" key="1">
    <source>
        <dbReference type="SAM" id="MobiDB-lite"/>
    </source>
</evidence>
<dbReference type="OrthoDB" id="424306at2"/>
<feature type="region of interest" description="Disordered" evidence="1">
    <location>
        <begin position="1"/>
        <end position="41"/>
    </location>
</feature>